<dbReference type="InterPro" id="IPR006136">
    <property type="entry name" value="FlhB"/>
</dbReference>
<comment type="similarity">
    <text evidence="2 13">Belongs to the type III secretion exporter family.</text>
</comment>
<comment type="function">
    <text evidence="12 13">Required for formation of the rod structure in the basal body of the flagellar apparatus. Together with FliI and FliH, may constitute the export apparatus of flagellin.</text>
</comment>
<dbReference type="SUPFAM" id="SSF160544">
    <property type="entry name" value="EscU C-terminal domain-like"/>
    <property type="match status" value="1"/>
</dbReference>
<evidence type="ECO:0000256" key="10">
    <source>
        <dbReference type="ARBA" id="ARBA00023136"/>
    </source>
</evidence>
<keyword evidence="10 13" id="KW-0472">Membrane</keyword>
<keyword evidence="15" id="KW-0966">Cell projection</keyword>
<evidence type="ECO:0000256" key="9">
    <source>
        <dbReference type="ARBA" id="ARBA00022989"/>
    </source>
</evidence>
<dbReference type="Proteomes" id="UP000539372">
    <property type="component" value="Unassembled WGS sequence"/>
</dbReference>
<feature type="transmembrane region" description="Helical" evidence="13">
    <location>
        <begin position="34"/>
        <end position="51"/>
    </location>
</feature>
<reference evidence="15 16" key="1">
    <citation type="submission" date="2020-04" db="EMBL/GenBank/DDBJ databases">
        <title>Rhodospirillaceae bacterium KN72 isolated from deep sea.</title>
        <authorList>
            <person name="Zhang D.-C."/>
        </authorList>
    </citation>
    <scope>NUCLEOTIDE SEQUENCE [LARGE SCALE GENOMIC DNA]</scope>
    <source>
        <strain evidence="15 16">KN72</strain>
    </source>
</reference>
<sequence>MSDQPDDSQKTEEPTAKRLREARDKGQVAVSREVNTWILLFGTGIMIALVFPTTMEELSRIFRAFLERPDQLLTDYGGLGQVMSSLIYEVAIIMLFPMTVFVVLAIVGAASQTGFNVATKPLQPELNKISPMKGLQRIFSMKQMVEFLKGMLKIVVVGAIGVALLMPEMGRLDILPTLEVSEILHEIETLMIRVFIGILTILFIIAGADVIFQRMQHIKQLRMTKQEVKEEFKNTEGDPQIKGRLRQIRMQRARERMMQAVPNADVVITNPTHFAVALTYKPETMEAPVLVAKGQDNIAFRIREVAEEHEITIVENPPLARALYATVDIDQEVPPEHYEAVAKVISYVFNLKGRKTQ</sequence>
<evidence type="ECO:0000313" key="16">
    <source>
        <dbReference type="Proteomes" id="UP000539372"/>
    </source>
</evidence>
<dbReference type="InterPro" id="IPR029025">
    <property type="entry name" value="T3SS_substrate_exporter_C"/>
</dbReference>
<organism evidence="15 16">
    <name type="scientific">Pacificispira spongiicola</name>
    <dbReference type="NCBI Taxonomy" id="2729598"/>
    <lineage>
        <taxon>Bacteria</taxon>
        <taxon>Pseudomonadati</taxon>
        <taxon>Pseudomonadota</taxon>
        <taxon>Alphaproteobacteria</taxon>
        <taxon>Rhodospirillales</taxon>
        <taxon>Rhodospirillaceae</taxon>
        <taxon>Pacificispira</taxon>
    </lineage>
</organism>
<keyword evidence="8 13" id="KW-0653">Protein transport</keyword>
<keyword evidence="16" id="KW-1185">Reference proteome</keyword>
<dbReference type="GO" id="GO:0005886">
    <property type="term" value="C:plasma membrane"/>
    <property type="evidence" value="ECO:0007669"/>
    <property type="project" value="UniProtKB-SubCell"/>
</dbReference>
<name>A0A7Y0HFX6_9PROT</name>
<feature type="transmembrane region" description="Helical" evidence="13">
    <location>
        <begin position="86"/>
        <end position="110"/>
    </location>
</feature>
<evidence type="ECO:0000256" key="5">
    <source>
        <dbReference type="ARBA" id="ARBA00022475"/>
    </source>
</evidence>
<feature type="region of interest" description="Disordered" evidence="14">
    <location>
        <begin position="1"/>
        <end position="24"/>
    </location>
</feature>
<evidence type="ECO:0000256" key="13">
    <source>
        <dbReference type="RuleBase" id="RU364091"/>
    </source>
</evidence>
<keyword evidence="15" id="KW-0282">Flagellum</keyword>
<dbReference type="FunFam" id="3.40.1690.10:FF:000001">
    <property type="entry name" value="Flagellar biosynthetic protein FlhB"/>
    <property type="match status" value="1"/>
</dbReference>
<keyword evidence="6 13" id="KW-0812">Transmembrane</keyword>
<dbReference type="RefSeq" id="WP_169626659.1">
    <property type="nucleotide sequence ID" value="NZ_JABBNT010000005.1"/>
</dbReference>
<evidence type="ECO:0000313" key="15">
    <source>
        <dbReference type="EMBL" id="NMM46296.1"/>
    </source>
</evidence>
<dbReference type="AlphaFoldDB" id="A0A7Y0HFX6"/>
<dbReference type="NCBIfam" id="TIGR00328">
    <property type="entry name" value="flhB"/>
    <property type="match status" value="1"/>
</dbReference>
<dbReference type="Gene3D" id="3.40.1690.10">
    <property type="entry name" value="secretion proteins EscU"/>
    <property type="match status" value="1"/>
</dbReference>
<keyword evidence="7 13" id="KW-1005">Bacterial flagellum biogenesis</keyword>
<evidence type="ECO:0000256" key="8">
    <source>
        <dbReference type="ARBA" id="ARBA00022927"/>
    </source>
</evidence>
<evidence type="ECO:0000256" key="2">
    <source>
        <dbReference type="ARBA" id="ARBA00010690"/>
    </source>
</evidence>
<keyword evidence="4 13" id="KW-0813">Transport</keyword>
<evidence type="ECO:0000256" key="11">
    <source>
        <dbReference type="ARBA" id="ARBA00023225"/>
    </source>
</evidence>
<comment type="caution">
    <text evidence="15">The sequence shown here is derived from an EMBL/GenBank/DDBJ whole genome shotgun (WGS) entry which is preliminary data.</text>
</comment>
<proteinExistence type="inferred from homology"/>
<evidence type="ECO:0000256" key="3">
    <source>
        <dbReference type="ARBA" id="ARBA00021622"/>
    </source>
</evidence>
<dbReference type="InterPro" id="IPR006135">
    <property type="entry name" value="T3SS_substrate_exporter"/>
</dbReference>
<evidence type="ECO:0000256" key="7">
    <source>
        <dbReference type="ARBA" id="ARBA00022795"/>
    </source>
</evidence>
<feature type="transmembrane region" description="Helical" evidence="13">
    <location>
        <begin position="150"/>
        <end position="170"/>
    </location>
</feature>
<evidence type="ECO:0000256" key="4">
    <source>
        <dbReference type="ARBA" id="ARBA00022448"/>
    </source>
</evidence>
<dbReference type="EMBL" id="JABBNT010000005">
    <property type="protein sequence ID" value="NMM46296.1"/>
    <property type="molecule type" value="Genomic_DNA"/>
</dbReference>
<dbReference type="PRINTS" id="PR00950">
    <property type="entry name" value="TYPE3IMSPROT"/>
</dbReference>
<keyword evidence="11 13" id="KW-1006">Bacterial flagellum protein export</keyword>
<dbReference type="Gene3D" id="6.10.250.2080">
    <property type="match status" value="1"/>
</dbReference>
<protein>
    <recommendedName>
        <fullName evidence="3 13">Flagellar biosynthetic protein FlhB</fullName>
    </recommendedName>
</protein>
<keyword evidence="5 13" id="KW-1003">Cell membrane</keyword>
<dbReference type="Pfam" id="PF01312">
    <property type="entry name" value="Bac_export_2"/>
    <property type="match status" value="1"/>
</dbReference>
<feature type="transmembrane region" description="Helical" evidence="13">
    <location>
        <begin position="190"/>
        <end position="212"/>
    </location>
</feature>
<evidence type="ECO:0000256" key="1">
    <source>
        <dbReference type="ARBA" id="ARBA00004651"/>
    </source>
</evidence>
<accession>A0A7Y0HFX6</accession>
<keyword evidence="15" id="KW-0969">Cilium</keyword>
<comment type="subcellular location">
    <subcellularLocation>
        <location evidence="1">Cell membrane</location>
        <topology evidence="1">Multi-pass membrane protein</topology>
    </subcellularLocation>
</comment>
<dbReference type="GO" id="GO:0009306">
    <property type="term" value="P:protein secretion"/>
    <property type="evidence" value="ECO:0007669"/>
    <property type="project" value="InterPro"/>
</dbReference>
<gene>
    <name evidence="13 15" type="primary">flhB</name>
    <name evidence="15" type="ORF">HH303_17530</name>
</gene>
<keyword evidence="9 13" id="KW-1133">Transmembrane helix</keyword>
<evidence type="ECO:0000256" key="14">
    <source>
        <dbReference type="SAM" id="MobiDB-lite"/>
    </source>
</evidence>
<evidence type="ECO:0000256" key="6">
    <source>
        <dbReference type="ARBA" id="ARBA00022692"/>
    </source>
</evidence>
<dbReference type="GO" id="GO:0044780">
    <property type="term" value="P:bacterial-type flagellum assembly"/>
    <property type="evidence" value="ECO:0007669"/>
    <property type="project" value="InterPro"/>
</dbReference>
<dbReference type="PANTHER" id="PTHR30531:SF12">
    <property type="entry name" value="FLAGELLAR BIOSYNTHETIC PROTEIN FLHB"/>
    <property type="match status" value="1"/>
</dbReference>
<feature type="compositionally biased region" description="Basic and acidic residues" evidence="14">
    <location>
        <begin position="7"/>
        <end position="24"/>
    </location>
</feature>
<evidence type="ECO:0000256" key="12">
    <source>
        <dbReference type="ARBA" id="ARBA00025078"/>
    </source>
</evidence>
<dbReference type="PANTHER" id="PTHR30531">
    <property type="entry name" value="FLAGELLAR BIOSYNTHETIC PROTEIN FLHB"/>
    <property type="match status" value="1"/>
</dbReference>